<keyword evidence="1" id="KW-0175">Coiled coil</keyword>
<reference evidence="3 4" key="1">
    <citation type="submission" date="2017-09" db="EMBL/GenBank/DDBJ databases">
        <authorList>
            <consortium name="International Durum Wheat Genome Sequencing Consortium (IDWGSC)"/>
            <person name="Milanesi L."/>
        </authorList>
    </citation>
    <scope>NUCLEOTIDE SEQUENCE [LARGE SCALE GENOMIC DNA]</scope>
    <source>
        <strain evidence="4">cv. Svevo</strain>
    </source>
</reference>
<accession>A0A9R0ZUA7</accession>
<dbReference type="Gramene" id="TRITD7Bv1G028390.4">
    <property type="protein sequence ID" value="TRITD7Bv1G028390.4"/>
    <property type="gene ID" value="TRITD7Bv1G028390"/>
</dbReference>
<keyword evidence="4" id="KW-1185">Reference proteome</keyword>
<proteinExistence type="predicted"/>
<dbReference type="EMBL" id="LT934124">
    <property type="protein sequence ID" value="VAI84062.1"/>
    <property type="molecule type" value="Genomic_DNA"/>
</dbReference>
<evidence type="ECO:0000313" key="3">
    <source>
        <dbReference type="EMBL" id="VAI84062.1"/>
    </source>
</evidence>
<feature type="region of interest" description="Disordered" evidence="2">
    <location>
        <begin position="242"/>
        <end position="270"/>
    </location>
</feature>
<gene>
    <name evidence="3" type="ORF">TRITD_7Bv1G028390</name>
</gene>
<evidence type="ECO:0008006" key="5">
    <source>
        <dbReference type="Google" id="ProtNLM"/>
    </source>
</evidence>
<feature type="compositionally biased region" description="Polar residues" evidence="2">
    <location>
        <begin position="248"/>
        <end position="258"/>
    </location>
</feature>
<feature type="coiled-coil region" evidence="1">
    <location>
        <begin position="184"/>
        <end position="211"/>
    </location>
</feature>
<feature type="region of interest" description="Disordered" evidence="2">
    <location>
        <begin position="293"/>
        <end position="358"/>
    </location>
</feature>
<dbReference type="AlphaFoldDB" id="A0A9R0ZUA7"/>
<feature type="compositionally biased region" description="Basic and acidic residues" evidence="2">
    <location>
        <begin position="345"/>
        <end position="358"/>
    </location>
</feature>
<feature type="compositionally biased region" description="Polar residues" evidence="2">
    <location>
        <begin position="7"/>
        <end position="26"/>
    </location>
</feature>
<dbReference type="Proteomes" id="UP000324705">
    <property type="component" value="Chromosome 7B"/>
</dbReference>
<name>A0A9R0ZUA7_TRITD</name>
<evidence type="ECO:0000256" key="1">
    <source>
        <dbReference type="SAM" id="Coils"/>
    </source>
</evidence>
<feature type="compositionally biased region" description="Basic residues" evidence="2">
    <location>
        <begin position="306"/>
        <end position="317"/>
    </location>
</feature>
<evidence type="ECO:0000256" key="2">
    <source>
        <dbReference type="SAM" id="MobiDB-lite"/>
    </source>
</evidence>
<organism evidence="3 4">
    <name type="scientific">Triticum turgidum subsp. durum</name>
    <name type="common">Durum wheat</name>
    <name type="synonym">Triticum durum</name>
    <dbReference type="NCBI Taxonomy" id="4567"/>
    <lineage>
        <taxon>Eukaryota</taxon>
        <taxon>Viridiplantae</taxon>
        <taxon>Streptophyta</taxon>
        <taxon>Embryophyta</taxon>
        <taxon>Tracheophyta</taxon>
        <taxon>Spermatophyta</taxon>
        <taxon>Magnoliopsida</taxon>
        <taxon>Liliopsida</taxon>
        <taxon>Poales</taxon>
        <taxon>Poaceae</taxon>
        <taxon>BOP clade</taxon>
        <taxon>Pooideae</taxon>
        <taxon>Triticodae</taxon>
        <taxon>Triticeae</taxon>
        <taxon>Triticinae</taxon>
        <taxon>Triticum</taxon>
    </lineage>
</organism>
<feature type="region of interest" description="Disordered" evidence="2">
    <location>
        <begin position="1"/>
        <end position="26"/>
    </location>
</feature>
<feature type="compositionally biased region" description="Basic and acidic residues" evidence="2">
    <location>
        <begin position="318"/>
        <end position="331"/>
    </location>
</feature>
<sequence length="401" mass="44728">MQKRDSGSATLACSDGGKSSLTKSFTAPSKRLEDGINFLSEQRTWNSMLDENVPADFLSVDLGIPSDSSPLEDILSVQSVSRKREILDDVDLLREQLKISSGEAVLHANVVKHLTEEAGISGMSKQIEMERMANDEIKCKQQIVSLENQNAHSVADSQEKLDTSELSPYYAKILKQLNEKAFQLEVKTADNRILEDQLEKKASECEELQETVVYLKELIVQALQIDEFLPERIRLQQQTGIGHDVGSQGHNDNPLSSDVSEKPLENTSQSEIDELRALSEEVTKLVKQNEKLASEVESARNSTPRRASHSPKAARKGSHVERHEPGGKRDTNSSSQREQALEAMLAEKDQREAELEKKIEESKQKEAFLEGELANIWTLVAKLRKAEGNCKDDSDAIHTIV</sequence>
<protein>
    <recommendedName>
        <fullName evidence="5">Kinesin-like protein</fullName>
    </recommendedName>
</protein>
<evidence type="ECO:0000313" key="4">
    <source>
        <dbReference type="Proteomes" id="UP000324705"/>
    </source>
</evidence>